<keyword evidence="2" id="KW-0808">Transferase</keyword>
<evidence type="ECO:0000259" key="1">
    <source>
        <dbReference type="Pfam" id="PF00534"/>
    </source>
</evidence>
<dbReference type="Gene3D" id="3.40.50.2000">
    <property type="entry name" value="Glycogen Phosphorylase B"/>
    <property type="match status" value="2"/>
</dbReference>
<dbReference type="GO" id="GO:0016757">
    <property type="term" value="F:glycosyltransferase activity"/>
    <property type="evidence" value="ECO:0007669"/>
    <property type="project" value="InterPro"/>
</dbReference>
<accession>A0A1W2ENU0</accession>
<evidence type="ECO:0000313" key="2">
    <source>
        <dbReference type="EMBL" id="SMD11335.1"/>
    </source>
</evidence>
<sequence>MIATNKIRNIAFLSTYPPRECGLATFTEDLVNEIDKIPFIQPSVIAVVDKEGYTNSQVKRKLSQHDRTSYLLTALWANDNVDLLVIEHEYGIFGGECGEYILDLAKRLKIPFIVTTHTVLLEPSPKQQAVLRELGRLSTKVVTMAESSIPILAGTYGIELEKLIFIPHGVPNMQVESREKLKINHGLQNKQVISSFGLISPAKGLEYGIEAVAKVVPDYENLMYLILGKTHPCVKESMGEKYRQSLMDLAQSLGVQDNIWFIDKYLTKEEVITHLHMSDMYLTPYLSKEQAVSGTLAYAMGCGRVIVSTPYRYAEEMLGGGRGMLGKFRDSDSIASCIRSVLANPVRKKEMEMKTLAVGRTMTWANVAAQYAELGMQIIDDRGNRTKNDTRRLVRPSIPNSHPHLAIVSRNGVKVG</sequence>
<organism evidence="2 3">
    <name type="scientific">Sporomusa malonica</name>
    <dbReference type="NCBI Taxonomy" id="112901"/>
    <lineage>
        <taxon>Bacteria</taxon>
        <taxon>Bacillati</taxon>
        <taxon>Bacillota</taxon>
        <taxon>Negativicutes</taxon>
        <taxon>Selenomonadales</taxon>
        <taxon>Sporomusaceae</taxon>
        <taxon>Sporomusa</taxon>
    </lineage>
</organism>
<dbReference type="RefSeq" id="WP_084578040.1">
    <property type="nucleotide sequence ID" value="NZ_CP155572.1"/>
</dbReference>
<protein>
    <submittedName>
        <fullName evidence="2">Glycosyltransferase involved in cell wall bisynthesis</fullName>
    </submittedName>
</protein>
<dbReference type="STRING" id="112901.SAMN04488500_1277"/>
<dbReference type="Pfam" id="PF00534">
    <property type="entry name" value="Glycos_transf_1"/>
    <property type="match status" value="1"/>
</dbReference>
<dbReference type="SUPFAM" id="SSF53756">
    <property type="entry name" value="UDP-Glycosyltransferase/glycogen phosphorylase"/>
    <property type="match status" value="1"/>
</dbReference>
<dbReference type="AlphaFoldDB" id="A0A1W2ENU0"/>
<reference evidence="2 3" key="1">
    <citation type="submission" date="2017-04" db="EMBL/GenBank/DDBJ databases">
        <authorList>
            <person name="Afonso C.L."/>
            <person name="Miller P.J."/>
            <person name="Scott M.A."/>
            <person name="Spackman E."/>
            <person name="Goraichik I."/>
            <person name="Dimitrov K.M."/>
            <person name="Suarez D.L."/>
            <person name="Swayne D.E."/>
        </authorList>
    </citation>
    <scope>NUCLEOTIDE SEQUENCE [LARGE SCALE GENOMIC DNA]</scope>
    <source>
        <strain evidence="2 3">DSM 5090</strain>
    </source>
</reference>
<keyword evidence="3" id="KW-1185">Reference proteome</keyword>
<dbReference type="OrthoDB" id="9765330at2"/>
<dbReference type="PANTHER" id="PTHR12526">
    <property type="entry name" value="GLYCOSYLTRANSFERASE"/>
    <property type="match status" value="1"/>
</dbReference>
<dbReference type="EMBL" id="FWXI01000027">
    <property type="protein sequence ID" value="SMD11335.1"/>
    <property type="molecule type" value="Genomic_DNA"/>
</dbReference>
<dbReference type="Proteomes" id="UP000192738">
    <property type="component" value="Unassembled WGS sequence"/>
</dbReference>
<evidence type="ECO:0000313" key="3">
    <source>
        <dbReference type="Proteomes" id="UP000192738"/>
    </source>
</evidence>
<dbReference type="CDD" id="cd03822">
    <property type="entry name" value="GT4_mannosyltransferase-like"/>
    <property type="match status" value="1"/>
</dbReference>
<dbReference type="PANTHER" id="PTHR12526:SF572">
    <property type="entry name" value="BLL5144 PROTEIN"/>
    <property type="match status" value="1"/>
</dbReference>
<gene>
    <name evidence="2" type="ORF">SAMN04488500_1277</name>
</gene>
<name>A0A1W2ENU0_9FIRM</name>
<dbReference type="InterPro" id="IPR001296">
    <property type="entry name" value="Glyco_trans_1"/>
</dbReference>
<feature type="domain" description="Glycosyl transferase family 1" evidence="1">
    <location>
        <begin position="179"/>
        <end position="352"/>
    </location>
</feature>
<proteinExistence type="predicted"/>